<evidence type="ECO:0000256" key="5">
    <source>
        <dbReference type="ARBA" id="ARBA00022989"/>
    </source>
</evidence>
<dbReference type="PANTHER" id="PTHR43386:SF1">
    <property type="entry name" value="D,D-DIPEPTIDE TRANSPORT SYSTEM PERMEASE PROTEIN DDPC-RELATED"/>
    <property type="match status" value="1"/>
</dbReference>
<dbReference type="PANTHER" id="PTHR43386">
    <property type="entry name" value="OLIGOPEPTIDE TRANSPORT SYSTEM PERMEASE PROTEIN APPC"/>
    <property type="match status" value="1"/>
</dbReference>
<feature type="transmembrane region" description="Helical" evidence="7">
    <location>
        <begin position="267"/>
        <end position="287"/>
    </location>
</feature>
<keyword evidence="11" id="KW-1185">Reference proteome</keyword>
<dbReference type="PROSITE" id="PS50928">
    <property type="entry name" value="ABC_TM1"/>
    <property type="match status" value="1"/>
</dbReference>
<dbReference type="AlphaFoldDB" id="A0A852V4T0"/>
<evidence type="ECO:0000256" key="6">
    <source>
        <dbReference type="ARBA" id="ARBA00023136"/>
    </source>
</evidence>
<dbReference type="CDD" id="cd06261">
    <property type="entry name" value="TM_PBP2"/>
    <property type="match status" value="1"/>
</dbReference>
<evidence type="ECO:0000256" key="2">
    <source>
        <dbReference type="ARBA" id="ARBA00022448"/>
    </source>
</evidence>
<organism evidence="10 11">
    <name type="scientific">Streptosporangium sandarakinum</name>
    <dbReference type="NCBI Taxonomy" id="1260955"/>
    <lineage>
        <taxon>Bacteria</taxon>
        <taxon>Bacillati</taxon>
        <taxon>Actinomycetota</taxon>
        <taxon>Actinomycetes</taxon>
        <taxon>Streptosporangiales</taxon>
        <taxon>Streptosporangiaceae</taxon>
        <taxon>Streptosporangium</taxon>
    </lineage>
</organism>
<dbReference type="Pfam" id="PF00528">
    <property type="entry name" value="BPD_transp_1"/>
    <property type="match status" value="1"/>
</dbReference>
<feature type="transmembrane region" description="Helical" evidence="7">
    <location>
        <begin position="98"/>
        <end position="123"/>
    </location>
</feature>
<comment type="caution">
    <text evidence="10">The sequence shown here is derived from an EMBL/GenBank/DDBJ whole genome shotgun (WGS) entry which is preliminary data.</text>
</comment>
<evidence type="ECO:0000256" key="4">
    <source>
        <dbReference type="ARBA" id="ARBA00022692"/>
    </source>
</evidence>
<keyword evidence="6 7" id="KW-0472">Membrane</keyword>
<evidence type="ECO:0000256" key="8">
    <source>
        <dbReference type="SAM" id="MobiDB-lite"/>
    </source>
</evidence>
<feature type="region of interest" description="Disordered" evidence="8">
    <location>
        <begin position="1"/>
        <end position="24"/>
    </location>
</feature>
<reference evidence="10 11" key="1">
    <citation type="submission" date="2020-07" db="EMBL/GenBank/DDBJ databases">
        <title>Sequencing the genomes of 1000 actinobacteria strains.</title>
        <authorList>
            <person name="Klenk H.-P."/>
        </authorList>
    </citation>
    <scope>NUCLEOTIDE SEQUENCE [LARGE SCALE GENOMIC DNA]</scope>
    <source>
        <strain evidence="10 11">DSM 45763</strain>
    </source>
</reference>
<feature type="transmembrane region" description="Helical" evidence="7">
    <location>
        <begin position="215"/>
        <end position="240"/>
    </location>
</feature>
<protein>
    <submittedName>
        <fullName evidence="10">Peptide/nickel transport system permease protein</fullName>
    </submittedName>
</protein>
<accession>A0A852V4T0</accession>
<dbReference type="InterPro" id="IPR035906">
    <property type="entry name" value="MetI-like_sf"/>
</dbReference>
<feature type="transmembrane region" description="Helical" evidence="7">
    <location>
        <begin position="143"/>
        <end position="169"/>
    </location>
</feature>
<dbReference type="Proteomes" id="UP000576393">
    <property type="component" value="Unassembled WGS sequence"/>
</dbReference>
<feature type="transmembrane region" description="Helical" evidence="7">
    <location>
        <begin position="33"/>
        <end position="57"/>
    </location>
</feature>
<sequence>MKTAVSAPPARRPGGPAGRRRPGGGLSGRLGPLGVAAVAVAALLVLAALLAPVLAPYEPDIGSIVQRYLPPGPEHLLGTDQSGRDLLSRLLYGARTSLLGAAAVVVIAGVGGTLLALVATWFGGRVDAFIGRVLDLLFAFPNLLLAIIVVAVFGTGMAQATVALAMAYVPYTARVLRSVALRERRLPYVQAAELQGLSGVTVSGRHLLPNIAPQILTGAAINFGYAMIDLAALSFLGLGVQPPTADWGLMVSQGQDSLLQGYPQQSLLAGTCIVVAVAAFSVIGERLGGRAAGGRA</sequence>
<evidence type="ECO:0000313" key="11">
    <source>
        <dbReference type="Proteomes" id="UP000576393"/>
    </source>
</evidence>
<proteinExistence type="inferred from homology"/>
<keyword evidence="2 7" id="KW-0813">Transport</keyword>
<evidence type="ECO:0000256" key="7">
    <source>
        <dbReference type="RuleBase" id="RU363032"/>
    </source>
</evidence>
<dbReference type="RefSeq" id="WP_179821932.1">
    <property type="nucleotide sequence ID" value="NZ_CP192034.1"/>
</dbReference>
<keyword evidence="5 7" id="KW-1133">Transmembrane helix</keyword>
<evidence type="ECO:0000313" key="10">
    <source>
        <dbReference type="EMBL" id="NYF41291.1"/>
    </source>
</evidence>
<evidence type="ECO:0000259" key="9">
    <source>
        <dbReference type="PROSITE" id="PS50928"/>
    </source>
</evidence>
<evidence type="ECO:0000256" key="1">
    <source>
        <dbReference type="ARBA" id="ARBA00004651"/>
    </source>
</evidence>
<keyword evidence="3" id="KW-1003">Cell membrane</keyword>
<name>A0A852V4T0_9ACTN</name>
<comment type="subcellular location">
    <subcellularLocation>
        <location evidence="1 7">Cell membrane</location>
        <topology evidence="1 7">Multi-pass membrane protein</topology>
    </subcellularLocation>
</comment>
<evidence type="ECO:0000256" key="3">
    <source>
        <dbReference type="ARBA" id="ARBA00022475"/>
    </source>
</evidence>
<dbReference type="SUPFAM" id="SSF161098">
    <property type="entry name" value="MetI-like"/>
    <property type="match status" value="1"/>
</dbReference>
<keyword evidence="4 7" id="KW-0812">Transmembrane</keyword>
<feature type="domain" description="ABC transmembrane type-1" evidence="9">
    <location>
        <begin position="94"/>
        <end position="284"/>
    </location>
</feature>
<dbReference type="EMBL" id="JACCCO010000001">
    <property type="protein sequence ID" value="NYF41291.1"/>
    <property type="molecule type" value="Genomic_DNA"/>
</dbReference>
<dbReference type="GO" id="GO:0055085">
    <property type="term" value="P:transmembrane transport"/>
    <property type="evidence" value="ECO:0007669"/>
    <property type="project" value="InterPro"/>
</dbReference>
<comment type="similarity">
    <text evidence="7">Belongs to the binding-protein-dependent transport system permease family.</text>
</comment>
<dbReference type="Gene3D" id="1.10.3720.10">
    <property type="entry name" value="MetI-like"/>
    <property type="match status" value="1"/>
</dbReference>
<gene>
    <name evidence="10" type="ORF">HDA43_003450</name>
</gene>
<dbReference type="GO" id="GO:0005886">
    <property type="term" value="C:plasma membrane"/>
    <property type="evidence" value="ECO:0007669"/>
    <property type="project" value="UniProtKB-SubCell"/>
</dbReference>
<feature type="compositionally biased region" description="Low complexity" evidence="8">
    <location>
        <begin position="1"/>
        <end position="14"/>
    </location>
</feature>
<dbReference type="InterPro" id="IPR000515">
    <property type="entry name" value="MetI-like"/>
</dbReference>
<dbReference type="InterPro" id="IPR050366">
    <property type="entry name" value="BP-dependent_transpt_permease"/>
</dbReference>